<proteinExistence type="predicted"/>
<organism evidence="1 2">
    <name type="scientific">Bacillus subtilis</name>
    <dbReference type="NCBI Taxonomy" id="1423"/>
    <lineage>
        <taxon>Bacteria</taxon>
        <taxon>Bacillati</taxon>
        <taxon>Bacillota</taxon>
        <taxon>Bacilli</taxon>
        <taxon>Bacillales</taxon>
        <taxon>Bacillaceae</taxon>
        <taxon>Bacillus</taxon>
    </lineage>
</organism>
<accession>A0A8I2B533</accession>
<evidence type="ECO:0000313" key="1">
    <source>
        <dbReference type="EMBL" id="MBO3794202.1"/>
    </source>
</evidence>
<dbReference type="Proteomes" id="UP000665181">
    <property type="component" value="Unassembled WGS sequence"/>
</dbReference>
<name>A0A8I2B533_BACIU</name>
<dbReference type="EMBL" id="JAGFPW010000005">
    <property type="protein sequence ID" value="MBO3794202.1"/>
    <property type="molecule type" value="Genomic_DNA"/>
</dbReference>
<dbReference type="RefSeq" id="WP_163190101.1">
    <property type="nucleotide sequence ID" value="NZ_JAGFPW010000005.1"/>
</dbReference>
<dbReference type="AlphaFoldDB" id="A0A8I2B533"/>
<evidence type="ECO:0000313" key="2">
    <source>
        <dbReference type="Proteomes" id="UP000665181"/>
    </source>
</evidence>
<comment type="caution">
    <text evidence="1">The sequence shown here is derived from an EMBL/GenBank/DDBJ whole genome shotgun (WGS) entry which is preliminary data.</text>
</comment>
<protein>
    <submittedName>
        <fullName evidence="1">Uncharacterized protein</fullName>
    </submittedName>
</protein>
<reference evidence="1" key="1">
    <citation type="submission" date="2021-03" db="EMBL/GenBank/DDBJ databases">
        <title>Isolation of Bacillus subtilis from fermented food sample.</title>
        <authorList>
            <person name="Lakshmanan V."/>
            <person name="Athira K."/>
            <person name="Rajagopal K."/>
        </authorList>
    </citation>
    <scope>NUCLEOTIDE SEQUENCE</scope>
    <source>
        <strain evidence="1">S1</strain>
    </source>
</reference>
<sequence>MELDEIKQYVTHLSEELRLNAAHEQHVIVGGKIVNIIPPFIKENSIFIVSIDDGIGTMNVLVSDDFMSQFKEKVVLGEYVFFEGFANVVSRSIKNEVKKDVSVFAYSLKDITEDEKVL</sequence>
<gene>
    <name evidence="1" type="ORF">J5227_07750</name>
</gene>